<dbReference type="Proteomes" id="UP000485058">
    <property type="component" value="Unassembled WGS sequence"/>
</dbReference>
<reference evidence="1 2" key="1">
    <citation type="submission" date="2020-02" db="EMBL/GenBank/DDBJ databases">
        <title>Draft genome sequence of Haematococcus lacustris strain NIES-144.</title>
        <authorList>
            <person name="Morimoto D."/>
            <person name="Nakagawa S."/>
            <person name="Yoshida T."/>
            <person name="Sawayama S."/>
        </authorList>
    </citation>
    <scope>NUCLEOTIDE SEQUENCE [LARGE SCALE GENOMIC DNA]</scope>
    <source>
        <strain evidence="1 2">NIES-144</strain>
    </source>
</reference>
<feature type="non-terminal residue" evidence="1">
    <location>
        <position position="1"/>
    </location>
</feature>
<evidence type="ECO:0000313" key="1">
    <source>
        <dbReference type="EMBL" id="GFH27743.1"/>
    </source>
</evidence>
<protein>
    <submittedName>
        <fullName evidence="1">Uncharacterized protein</fullName>
    </submittedName>
</protein>
<proteinExistence type="predicted"/>
<feature type="non-terminal residue" evidence="1">
    <location>
        <position position="59"/>
    </location>
</feature>
<evidence type="ECO:0000313" key="2">
    <source>
        <dbReference type="Proteomes" id="UP000485058"/>
    </source>
</evidence>
<name>A0A6A0A5G0_HAELA</name>
<organism evidence="1 2">
    <name type="scientific">Haematococcus lacustris</name>
    <name type="common">Green alga</name>
    <name type="synonym">Haematococcus pluvialis</name>
    <dbReference type="NCBI Taxonomy" id="44745"/>
    <lineage>
        <taxon>Eukaryota</taxon>
        <taxon>Viridiplantae</taxon>
        <taxon>Chlorophyta</taxon>
        <taxon>core chlorophytes</taxon>
        <taxon>Chlorophyceae</taxon>
        <taxon>CS clade</taxon>
        <taxon>Chlamydomonadales</taxon>
        <taxon>Haematococcaceae</taxon>
        <taxon>Haematococcus</taxon>
    </lineage>
</organism>
<dbReference type="AlphaFoldDB" id="A0A6A0A5G0"/>
<accession>A0A6A0A5G0</accession>
<sequence>SGSTQWAGPDVLKNDTARTILVQALSLGEGASELLEKLGYQAYALVQGLVAGSVVSVEG</sequence>
<comment type="caution">
    <text evidence="1">The sequence shown here is derived from an EMBL/GenBank/DDBJ whole genome shotgun (WGS) entry which is preliminary data.</text>
</comment>
<keyword evidence="2" id="KW-1185">Reference proteome</keyword>
<gene>
    <name evidence="1" type="ORF">HaLaN_26117</name>
</gene>
<dbReference type="EMBL" id="BLLF01003599">
    <property type="protein sequence ID" value="GFH27743.1"/>
    <property type="molecule type" value="Genomic_DNA"/>
</dbReference>